<reference evidence="2" key="1">
    <citation type="journal article" date="2020" name="Stud. Mycol.">
        <title>101 Dothideomycetes genomes: a test case for predicting lifestyles and emergence of pathogens.</title>
        <authorList>
            <person name="Haridas S."/>
            <person name="Albert R."/>
            <person name="Binder M."/>
            <person name="Bloem J."/>
            <person name="Labutti K."/>
            <person name="Salamov A."/>
            <person name="Andreopoulos B."/>
            <person name="Baker S."/>
            <person name="Barry K."/>
            <person name="Bills G."/>
            <person name="Bluhm B."/>
            <person name="Cannon C."/>
            <person name="Castanera R."/>
            <person name="Culley D."/>
            <person name="Daum C."/>
            <person name="Ezra D."/>
            <person name="Gonzalez J."/>
            <person name="Henrissat B."/>
            <person name="Kuo A."/>
            <person name="Liang C."/>
            <person name="Lipzen A."/>
            <person name="Lutzoni F."/>
            <person name="Magnuson J."/>
            <person name="Mondo S."/>
            <person name="Nolan M."/>
            <person name="Ohm R."/>
            <person name="Pangilinan J."/>
            <person name="Park H.-J."/>
            <person name="Ramirez L."/>
            <person name="Alfaro M."/>
            <person name="Sun H."/>
            <person name="Tritt A."/>
            <person name="Yoshinaga Y."/>
            <person name="Zwiers L.-H."/>
            <person name="Turgeon B."/>
            <person name="Goodwin S."/>
            <person name="Spatafora J."/>
            <person name="Crous P."/>
            <person name="Grigoriev I."/>
        </authorList>
    </citation>
    <scope>NUCLEOTIDE SEQUENCE</scope>
    <source>
        <strain evidence="2">Tuck. ex Michener</strain>
    </source>
</reference>
<dbReference type="Pfam" id="PF20345">
    <property type="entry name" value="DUF6640"/>
    <property type="match status" value="1"/>
</dbReference>
<gene>
    <name evidence="2" type="ORF">EV356DRAFT_500010</name>
</gene>
<proteinExistence type="predicted"/>
<keyword evidence="3" id="KW-1185">Reference proteome</keyword>
<dbReference type="EMBL" id="ML991772">
    <property type="protein sequence ID" value="KAF2239781.1"/>
    <property type="molecule type" value="Genomic_DNA"/>
</dbReference>
<feature type="transmembrane region" description="Helical" evidence="1">
    <location>
        <begin position="99"/>
        <end position="116"/>
    </location>
</feature>
<feature type="transmembrane region" description="Helical" evidence="1">
    <location>
        <begin position="60"/>
        <end position="78"/>
    </location>
</feature>
<evidence type="ECO:0000256" key="1">
    <source>
        <dbReference type="SAM" id="Phobius"/>
    </source>
</evidence>
<name>A0A6A6HP53_VIRVR</name>
<protein>
    <submittedName>
        <fullName evidence="2">Uncharacterized protein</fullName>
    </submittedName>
</protein>
<feature type="transmembrane region" description="Helical" evidence="1">
    <location>
        <begin position="136"/>
        <end position="155"/>
    </location>
</feature>
<evidence type="ECO:0000313" key="3">
    <source>
        <dbReference type="Proteomes" id="UP000800092"/>
    </source>
</evidence>
<dbReference type="Proteomes" id="UP000800092">
    <property type="component" value="Unassembled WGS sequence"/>
</dbReference>
<accession>A0A6A6HP53</accession>
<dbReference type="InterPro" id="IPR046580">
    <property type="entry name" value="DUF6640"/>
</dbReference>
<evidence type="ECO:0000313" key="2">
    <source>
        <dbReference type="EMBL" id="KAF2239781.1"/>
    </source>
</evidence>
<keyword evidence="1" id="KW-0812">Transmembrane</keyword>
<dbReference type="OrthoDB" id="2819018at2759"/>
<dbReference type="AlphaFoldDB" id="A0A6A6HP53"/>
<keyword evidence="1" id="KW-1133">Transmembrane helix</keyword>
<organism evidence="2 3">
    <name type="scientific">Viridothelium virens</name>
    <name type="common">Speckled blister lichen</name>
    <name type="synonym">Trypethelium virens</name>
    <dbReference type="NCBI Taxonomy" id="1048519"/>
    <lineage>
        <taxon>Eukaryota</taxon>
        <taxon>Fungi</taxon>
        <taxon>Dikarya</taxon>
        <taxon>Ascomycota</taxon>
        <taxon>Pezizomycotina</taxon>
        <taxon>Dothideomycetes</taxon>
        <taxon>Dothideomycetes incertae sedis</taxon>
        <taxon>Trypetheliales</taxon>
        <taxon>Trypetheliaceae</taxon>
        <taxon>Viridothelium</taxon>
    </lineage>
</organism>
<sequence length="174" mass="19531">MASTVLPSAPRTWGTWSAGRNIFTFLAFFSPIAAFSQDMTASHMWNPLWPPHAKFHAGQTMSLSVYNALFLLWLLWYPSPSRDSTRTPQLERLKNERERLHLCATVISTYYVTMLMSGNLFPGTAGFDPPYDPSTVPQSAVAVGVLSVIATAWYLENKRLRMLIAETEDGKKAK</sequence>
<keyword evidence="1" id="KW-0472">Membrane</keyword>